<sequence length="128" mass="14358">MASPDTCHAIEPLFNRSSQIAAAIIFLGVRTLCGWGSNFAFSILALMSSCSLTRLVTEIVASVAVLLNLDWCKYQWLWRTLGSFAFAPYFTLIILNIMLTFHRIAYTIFPLYAGQAHVSSMFKVEKIL</sequence>
<name>A0A1I7WQM5_HETBA</name>
<accession>A0A1I7WQM5</accession>
<dbReference type="WBParaSite" id="Hba_07392">
    <property type="protein sequence ID" value="Hba_07392"/>
    <property type="gene ID" value="Hba_07392"/>
</dbReference>
<organism evidence="2 3">
    <name type="scientific">Heterorhabditis bacteriophora</name>
    <name type="common">Entomopathogenic nematode worm</name>
    <dbReference type="NCBI Taxonomy" id="37862"/>
    <lineage>
        <taxon>Eukaryota</taxon>
        <taxon>Metazoa</taxon>
        <taxon>Ecdysozoa</taxon>
        <taxon>Nematoda</taxon>
        <taxon>Chromadorea</taxon>
        <taxon>Rhabditida</taxon>
        <taxon>Rhabditina</taxon>
        <taxon>Rhabditomorpha</taxon>
        <taxon>Strongyloidea</taxon>
        <taxon>Heterorhabditidae</taxon>
        <taxon>Heterorhabditis</taxon>
    </lineage>
</organism>
<protein>
    <submittedName>
        <fullName evidence="3">Mannosyltransferase</fullName>
    </submittedName>
</protein>
<keyword evidence="1" id="KW-0472">Membrane</keyword>
<feature type="transmembrane region" description="Helical" evidence="1">
    <location>
        <begin position="81"/>
        <end position="101"/>
    </location>
</feature>
<evidence type="ECO:0000313" key="3">
    <source>
        <dbReference type="WBParaSite" id="Hba_07392"/>
    </source>
</evidence>
<reference evidence="3" key="1">
    <citation type="submission" date="2016-11" db="UniProtKB">
        <authorList>
            <consortium name="WormBaseParasite"/>
        </authorList>
    </citation>
    <scope>IDENTIFICATION</scope>
</reference>
<dbReference type="AlphaFoldDB" id="A0A1I7WQM5"/>
<evidence type="ECO:0000313" key="2">
    <source>
        <dbReference type="Proteomes" id="UP000095283"/>
    </source>
</evidence>
<feature type="transmembrane region" description="Helical" evidence="1">
    <location>
        <begin position="20"/>
        <end position="45"/>
    </location>
</feature>
<keyword evidence="1" id="KW-0812">Transmembrane</keyword>
<dbReference type="Proteomes" id="UP000095283">
    <property type="component" value="Unplaced"/>
</dbReference>
<proteinExistence type="predicted"/>
<keyword evidence="1" id="KW-1133">Transmembrane helix</keyword>
<evidence type="ECO:0000256" key="1">
    <source>
        <dbReference type="SAM" id="Phobius"/>
    </source>
</evidence>
<keyword evidence="2" id="KW-1185">Reference proteome</keyword>